<feature type="domain" description="Glycosyltransferase 2-like" evidence="8">
    <location>
        <begin position="17"/>
        <end position="183"/>
    </location>
</feature>
<reference evidence="9 10" key="1">
    <citation type="submission" date="2018-04" db="EMBL/GenBank/DDBJ databases">
        <title>Genomic Encyclopedia of Type Strains, Phase IV (KMG-IV): sequencing the most valuable type-strain genomes for metagenomic binning, comparative biology and taxonomic classification.</title>
        <authorList>
            <person name="Goeker M."/>
        </authorList>
    </citation>
    <scope>NUCLEOTIDE SEQUENCE [LARGE SCALE GENOMIC DNA]</scope>
    <source>
        <strain evidence="9 10">DSM 104150</strain>
    </source>
</reference>
<dbReference type="EMBL" id="QICN01000001">
    <property type="protein sequence ID" value="PXV70982.1"/>
    <property type="molecule type" value="Genomic_DNA"/>
</dbReference>
<dbReference type="GO" id="GO:0016757">
    <property type="term" value="F:glycosyltransferase activity"/>
    <property type="evidence" value="ECO:0007669"/>
    <property type="project" value="UniProtKB-KW"/>
</dbReference>
<dbReference type="SUPFAM" id="SSF53448">
    <property type="entry name" value="Nucleotide-diphospho-sugar transferases"/>
    <property type="match status" value="1"/>
</dbReference>
<dbReference type="InterPro" id="IPR050256">
    <property type="entry name" value="Glycosyltransferase_2"/>
</dbReference>
<evidence type="ECO:0000256" key="1">
    <source>
        <dbReference type="ARBA" id="ARBA00004141"/>
    </source>
</evidence>
<keyword evidence="10" id="KW-1185">Reference proteome</keyword>
<gene>
    <name evidence="9" type="ORF">C8D93_10120</name>
</gene>
<proteinExistence type="predicted"/>
<dbReference type="InterPro" id="IPR001173">
    <property type="entry name" value="Glyco_trans_2-like"/>
</dbReference>
<accession>A0A318EJC6</accession>
<dbReference type="PANTHER" id="PTHR48090">
    <property type="entry name" value="UNDECAPRENYL-PHOSPHATE 4-DEOXY-4-FORMAMIDO-L-ARABINOSE TRANSFERASE-RELATED"/>
    <property type="match status" value="1"/>
</dbReference>
<dbReference type="RefSeq" id="WP_110263148.1">
    <property type="nucleotide sequence ID" value="NZ_CAKZQT010000039.1"/>
</dbReference>
<name>A0A318EJC6_9GAMM</name>
<dbReference type="AlphaFoldDB" id="A0A318EJC6"/>
<evidence type="ECO:0000256" key="3">
    <source>
        <dbReference type="ARBA" id="ARBA00022679"/>
    </source>
</evidence>
<evidence type="ECO:0000313" key="10">
    <source>
        <dbReference type="Proteomes" id="UP000248330"/>
    </source>
</evidence>
<evidence type="ECO:0000256" key="5">
    <source>
        <dbReference type="ARBA" id="ARBA00022989"/>
    </source>
</evidence>
<keyword evidence="6 7" id="KW-0472">Membrane</keyword>
<keyword evidence="4 7" id="KW-0812">Transmembrane</keyword>
<evidence type="ECO:0000256" key="4">
    <source>
        <dbReference type="ARBA" id="ARBA00022692"/>
    </source>
</evidence>
<dbReference type="OrthoDB" id="9811884at2"/>
<dbReference type="CDD" id="cd04187">
    <property type="entry name" value="DPM1_like_bac"/>
    <property type="match status" value="1"/>
</dbReference>
<evidence type="ECO:0000313" key="9">
    <source>
        <dbReference type="EMBL" id="PXV70982.1"/>
    </source>
</evidence>
<evidence type="ECO:0000259" key="8">
    <source>
        <dbReference type="Pfam" id="PF00535"/>
    </source>
</evidence>
<feature type="transmembrane region" description="Helical" evidence="7">
    <location>
        <begin position="283"/>
        <end position="303"/>
    </location>
</feature>
<dbReference type="PANTHER" id="PTHR48090:SF1">
    <property type="entry name" value="PROPHAGE BACTOPRENOL GLUCOSYL TRANSFERASE HOMOLOG"/>
    <property type="match status" value="1"/>
</dbReference>
<keyword evidence="2" id="KW-0328">Glycosyltransferase</keyword>
<dbReference type="InterPro" id="IPR029044">
    <property type="entry name" value="Nucleotide-diphossugar_trans"/>
</dbReference>
<evidence type="ECO:0000256" key="6">
    <source>
        <dbReference type="ARBA" id="ARBA00023136"/>
    </source>
</evidence>
<sequence>MTARDAHRREAPLCLALVVPCYNEEAVLGETIARLCAVMSRLHADGKIRDDSRIYFVDDGSRDRTWALIDEACRAQTWVAGIKLARNHGHQHALLAGLFTARGDAAISLDADLQDDVNAIFEMVDRYLDGADIVYGVRRRRDMDSVFKRSSARGFYRIMRALGVRLINDHADYRLLSRRALEALKAFREVNLFLRGIIPLLGFPTATVYYDRGERHAGESKYPLRRMLSFAFDGVTSFSNFPLRMITALGFTVFVFALACSVWILYVALLTDRAVPGWASTALPMYLLGGIQLLCLGVMGEYIGKLYSEVKARPRFIIETVIDTGQPAIAHRDAHDD</sequence>
<feature type="transmembrane region" description="Helical" evidence="7">
    <location>
        <begin position="248"/>
        <end position="271"/>
    </location>
</feature>
<comment type="subcellular location">
    <subcellularLocation>
        <location evidence="1">Membrane</location>
        <topology evidence="1">Multi-pass membrane protein</topology>
    </subcellularLocation>
</comment>
<dbReference type="Pfam" id="PF00535">
    <property type="entry name" value="Glycos_transf_2"/>
    <property type="match status" value="1"/>
</dbReference>
<dbReference type="Proteomes" id="UP000248330">
    <property type="component" value="Unassembled WGS sequence"/>
</dbReference>
<keyword evidence="5 7" id="KW-1133">Transmembrane helix</keyword>
<keyword evidence="3 9" id="KW-0808">Transferase</keyword>
<dbReference type="Gene3D" id="3.90.550.10">
    <property type="entry name" value="Spore Coat Polysaccharide Biosynthesis Protein SpsA, Chain A"/>
    <property type="match status" value="1"/>
</dbReference>
<dbReference type="GO" id="GO:0005886">
    <property type="term" value="C:plasma membrane"/>
    <property type="evidence" value="ECO:0007669"/>
    <property type="project" value="TreeGrafter"/>
</dbReference>
<evidence type="ECO:0000256" key="7">
    <source>
        <dbReference type="SAM" id="Phobius"/>
    </source>
</evidence>
<comment type="caution">
    <text evidence="9">The sequence shown here is derived from an EMBL/GenBank/DDBJ whole genome shotgun (WGS) entry which is preliminary data.</text>
</comment>
<evidence type="ECO:0000256" key="2">
    <source>
        <dbReference type="ARBA" id="ARBA00022676"/>
    </source>
</evidence>
<protein>
    <submittedName>
        <fullName evidence="9">Glycosyltransferase involved in cell wall biosynthesis</fullName>
    </submittedName>
</protein>
<organism evidence="9 10">
    <name type="scientific">Sinimarinibacterium flocculans</name>
    <dbReference type="NCBI Taxonomy" id="985250"/>
    <lineage>
        <taxon>Bacteria</taxon>
        <taxon>Pseudomonadati</taxon>
        <taxon>Pseudomonadota</taxon>
        <taxon>Gammaproteobacteria</taxon>
        <taxon>Nevskiales</taxon>
        <taxon>Nevskiaceae</taxon>
        <taxon>Sinimarinibacterium</taxon>
    </lineage>
</organism>